<organism evidence="2 3">
    <name type="scientific">Nocardia aurantia</name>
    <dbReference type="NCBI Taxonomy" id="2585199"/>
    <lineage>
        <taxon>Bacteria</taxon>
        <taxon>Bacillati</taxon>
        <taxon>Actinomycetota</taxon>
        <taxon>Actinomycetes</taxon>
        <taxon>Mycobacteriales</taxon>
        <taxon>Nocardiaceae</taxon>
        <taxon>Nocardia</taxon>
    </lineage>
</organism>
<dbReference type="Proteomes" id="UP000431401">
    <property type="component" value="Unassembled WGS sequence"/>
</dbReference>
<feature type="domain" description="DUF7379" evidence="1">
    <location>
        <begin position="222"/>
        <end position="394"/>
    </location>
</feature>
<dbReference type="OrthoDB" id="8773014at2"/>
<gene>
    <name evidence="2" type="ORF">NRB56_29720</name>
</gene>
<accession>A0A7K0DNU0</accession>
<reference evidence="2 3" key="1">
    <citation type="submission" date="2019-10" db="EMBL/GenBank/DDBJ databases">
        <title>Nocardia macrotermitis sp. nov. and Nocardia aurantia sp. nov., isolated from the gut of fungus growing-termite Macrotermes natalensis.</title>
        <authorList>
            <person name="Benndorf R."/>
            <person name="Schwitalla J."/>
            <person name="Martin K."/>
            <person name="De Beer W."/>
            <person name="Kaster A.-K."/>
            <person name="Vollmers J."/>
            <person name="Poulsen M."/>
            <person name="Beemelmanns C."/>
        </authorList>
    </citation>
    <scope>NUCLEOTIDE SEQUENCE [LARGE SCALE GENOMIC DNA]</scope>
    <source>
        <strain evidence="2 3">RB56</strain>
    </source>
</reference>
<sequence length="490" mass="53055">MSDDQDLDRTGRAVAVHRRVSLRTPGMSGVARTYRPGTPDQRGPEQITEALRRSLAANDIEQDLTIEIRGAREHRLPTGTRGSGPGDMIVDVQDPGPGWEQVVLYQSEDGVLSWHFRDSEPAAELNLPVRYRLPGGVVRVDPGDGTTHRGLIGTIGVKVIRILVFRLVREGAGWAGAEFARAVESRRHPHRLRQFGPGDYTGAHRADLSAEALRHLASGRALLMIHGTFSTAHGGFGHLPAETLRELHLRYDGRIFAFEHPTVATTPVGNVRWLSERLRQSQVRLDLDVVCHSRGGLVGRVLSERPDLGDCGETISVGRVVMVGTPHAGTPLADVKRLEHLLGRFTTLLQLVPTNGVTEALDIVLALVKQVAAGVATGLDGLMAMNPASDFLTTQLTGRDARARYATAAAHYDPPAGGSLLRAARNGAMDLVFGAERNDLVVPTGSALADRTFRLDAGDRLSFEAADGVDHFGYFARTELSAALSRWLRG</sequence>
<comment type="caution">
    <text evidence="2">The sequence shown here is derived from an EMBL/GenBank/DDBJ whole genome shotgun (WGS) entry which is preliminary data.</text>
</comment>
<dbReference type="Pfam" id="PF24096">
    <property type="entry name" value="DUF7379"/>
    <property type="match status" value="1"/>
</dbReference>
<dbReference type="EMBL" id="WEGI01000006">
    <property type="protein sequence ID" value="MQY27389.1"/>
    <property type="molecule type" value="Genomic_DNA"/>
</dbReference>
<dbReference type="AlphaFoldDB" id="A0A7K0DNU0"/>
<proteinExistence type="predicted"/>
<dbReference type="InterPro" id="IPR055803">
    <property type="entry name" value="DUF7379"/>
</dbReference>
<protein>
    <recommendedName>
        <fullName evidence="1">DUF7379 domain-containing protein</fullName>
    </recommendedName>
</protein>
<dbReference type="RefSeq" id="WP_153342470.1">
    <property type="nucleotide sequence ID" value="NZ_WEGI01000006.1"/>
</dbReference>
<dbReference type="Gene3D" id="3.40.50.1820">
    <property type="entry name" value="alpha/beta hydrolase"/>
    <property type="match status" value="1"/>
</dbReference>
<keyword evidence="3" id="KW-1185">Reference proteome</keyword>
<evidence type="ECO:0000313" key="3">
    <source>
        <dbReference type="Proteomes" id="UP000431401"/>
    </source>
</evidence>
<dbReference type="SUPFAM" id="SSF53474">
    <property type="entry name" value="alpha/beta-Hydrolases"/>
    <property type="match status" value="1"/>
</dbReference>
<evidence type="ECO:0000259" key="1">
    <source>
        <dbReference type="Pfam" id="PF24096"/>
    </source>
</evidence>
<name>A0A7K0DNU0_9NOCA</name>
<dbReference type="InterPro" id="IPR029058">
    <property type="entry name" value="AB_hydrolase_fold"/>
</dbReference>
<evidence type="ECO:0000313" key="2">
    <source>
        <dbReference type="EMBL" id="MQY27389.1"/>
    </source>
</evidence>